<dbReference type="SUPFAM" id="SSF48371">
    <property type="entry name" value="ARM repeat"/>
    <property type="match status" value="1"/>
</dbReference>
<dbReference type="GO" id="GO:0006417">
    <property type="term" value="P:regulation of translation"/>
    <property type="evidence" value="ECO:0007669"/>
    <property type="project" value="TreeGrafter"/>
</dbReference>
<proteinExistence type="predicted"/>
<feature type="repeat" description="Pumilio" evidence="3">
    <location>
        <begin position="195"/>
        <end position="230"/>
    </location>
</feature>
<evidence type="ECO:0000313" key="6">
    <source>
        <dbReference type="EMBL" id="GLB41333.1"/>
    </source>
</evidence>
<feature type="region of interest" description="Disordered" evidence="4">
    <location>
        <begin position="1"/>
        <end position="125"/>
    </location>
</feature>
<name>A0A9P3UQ50_LYOSH</name>
<evidence type="ECO:0000256" key="4">
    <source>
        <dbReference type="SAM" id="MobiDB-lite"/>
    </source>
</evidence>
<feature type="region of interest" description="Disordered" evidence="4">
    <location>
        <begin position="667"/>
        <end position="687"/>
    </location>
</feature>
<dbReference type="PROSITE" id="PS50303">
    <property type="entry name" value="PUM_HD"/>
    <property type="match status" value="1"/>
</dbReference>
<feature type="compositionally biased region" description="Acidic residues" evidence="4">
    <location>
        <begin position="75"/>
        <end position="88"/>
    </location>
</feature>
<dbReference type="EMBL" id="BRPK01000009">
    <property type="protein sequence ID" value="GLB41333.1"/>
    <property type="molecule type" value="Genomic_DNA"/>
</dbReference>
<comment type="caution">
    <text evidence="6">The sequence shown here is derived from an EMBL/GenBank/DDBJ whole genome shotgun (WGS) entry which is preliminary data.</text>
</comment>
<dbReference type="GO" id="GO:0003729">
    <property type="term" value="F:mRNA binding"/>
    <property type="evidence" value="ECO:0007669"/>
    <property type="project" value="TreeGrafter"/>
</dbReference>
<dbReference type="Gene3D" id="1.25.10.10">
    <property type="entry name" value="Leucine-rich Repeat Variant"/>
    <property type="match status" value="2"/>
</dbReference>
<keyword evidence="1" id="KW-0677">Repeat</keyword>
<dbReference type="PANTHER" id="PTHR13389:SF0">
    <property type="entry name" value="PUMILIO HOMOLOG 3"/>
    <property type="match status" value="1"/>
</dbReference>
<dbReference type="InterPro" id="IPR040059">
    <property type="entry name" value="PUM3"/>
</dbReference>
<dbReference type="PROSITE" id="PS50302">
    <property type="entry name" value="PUM"/>
    <property type="match status" value="2"/>
</dbReference>
<organism evidence="6 7">
    <name type="scientific">Lyophyllum shimeji</name>
    <name type="common">Hon-shimeji</name>
    <name type="synonym">Tricholoma shimeji</name>
    <dbReference type="NCBI Taxonomy" id="47721"/>
    <lineage>
        <taxon>Eukaryota</taxon>
        <taxon>Fungi</taxon>
        <taxon>Dikarya</taxon>
        <taxon>Basidiomycota</taxon>
        <taxon>Agaricomycotina</taxon>
        <taxon>Agaricomycetes</taxon>
        <taxon>Agaricomycetidae</taxon>
        <taxon>Agaricales</taxon>
        <taxon>Tricholomatineae</taxon>
        <taxon>Lyophyllaceae</taxon>
        <taxon>Lyophyllum</taxon>
    </lineage>
</organism>
<keyword evidence="7" id="KW-1185">Reference proteome</keyword>
<feature type="compositionally biased region" description="Basic and acidic residues" evidence="4">
    <location>
        <begin position="723"/>
        <end position="741"/>
    </location>
</feature>
<dbReference type="PANTHER" id="PTHR13389">
    <property type="entry name" value="PUMILIO HOMOLOG 3"/>
    <property type="match status" value="1"/>
</dbReference>
<dbReference type="SMART" id="SM00025">
    <property type="entry name" value="Pumilio"/>
    <property type="match status" value="5"/>
</dbReference>
<dbReference type="InterPro" id="IPR012959">
    <property type="entry name" value="CPL_dom"/>
</dbReference>
<accession>A0A9P3UQ50</accession>
<feature type="region of interest" description="Disordered" evidence="4">
    <location>
        <begin position="717"/>
        <end position="767"/>
    </location>
</feature>
<dbReference type="Pfam" id="PF08265">
    <property type="entry name" value="YL1_C"/>
    <property type="match status" value="1"/>
</dbReference>
<evidence type="ECO:0000256" key="3">
    <source>
        <dbReference type="PROSITE-ProRule" id="PRU00317"/>
    </source>
</evidence>
<feature type="compositionally biased region" description="Basic and acidic residues" evidence="4">
    <location>
        <begin position="103"/>
        <end position="120"/>
    </location>
</feature>
<protein>
    <submittedName>
        <fullName evidence="6">CPL (NUC119) domain containing protein</fullName>
    </submittedName>
</protein>
<evidence type="ECO:0000313" key="7">
    <source>
        <dbReference type="Proteomes" id="UP001063166"/>
    </source>
</evidence>
<keyword evidence="2" id="KW-0694">RNA-binding</keyword>
<feature type="compositionally biased region" description="Acidic residues" evidence="4">
    <location>
        <begin position="748"/>
        <end position="758"/>
    </location>
</feature>
<sequence length="826" mass="91687">MPAVTKPTKKRPAPTQAGPKPKKIQLEKPAKGVQKTKTRSRPVTATAPAAASASESDDDLEEEGKTDDWGGGDGAGDEGEAMDEDVGAEDSIPGKGAQSKDPNASRESHKAQKALHDARRASKPHSTLLADAKRVWSLARQKNIPTSERQGHVQELMGVIRGKVKDIVFKHDASRIVQTVVKYGSAKERDEVAGELKGNYKELAQNKYSKFLVTKLIRLCPAHRASILMEFQGHVLRLLLHREATSVLADSFELYANAYERTILLRDFYGKETLLFSVTGGSDEDKERAKKGLRGVLEGADVERKRRVLTAMKENLITIYNNPDKGAVTHAVVHRALLEYMSALNDVSDEAEREKMRREMFETCQDMLAEMVHTKDGSRVVREFLALGTAKDRKQILKVLKPHVERMSLDDEAQLVLFTALDVIDDTKLVHKSLITEMTSAADKLYVSPQGRRALFYLLVPRTRRHFTPAQIASLAETDETRARTSKKAPEVREEEVRRSASEPLVEWVERNAQSVVREPGGSLVVAEIMLFADGDKTAASRSLLRAICASYPSADPALPHPIDLPHTSRLYKTLLQGGHFSHATKSVERAPGWDAGAFAAEFVSVVGKDVIVGMCTLGEGNGAFVVAELCEALVREGEKREEVRRMVKEWFGEEVREAVEGAVMPPKGGFRKKAPADGTATPQGPSLAEQLSYLHSPRPFKNPYYTKNINRRAKNLKNLLSQERERERAERERRRQEKLEGTAMDVDGQEEEEEEEMPSYTSIEAPPSVLPQRHYCDITSLVALYTDPATGLRYHDKSIYDVIKGLSVSAAKEYLAARGVSSIVK</sequence>
<dbReference type="InterPro" id="IPR001313">
    <property type="entry name" value="Pumilio_RNA-bd_rpt"/>
</dbReference>
<dbReference type="AlphaFoldDB" id="A0A9P3UQ50"/>
<feature type="compositionally biased region" description="Acidic residues" evidence="4">
    <location>
        <begin position="55"/>
        <end position="65"/>
    </location>
</feature>
<reference evidence="6" key="1">
    <citation type="submission" date="2022-07" db="EMBL/GenBank/DDBJ databases">
        <title>The genome of Lyophyllum shimeji provides insight into the initial evolution of ectomycorrhizal fungal genome.</title>
        <authorList>
            <person name="Kobayashi Y."/>
            <person name="Shibata T."/>
            <person name="Hirakawa H."/>
            <person name="Shigenobu S."/>
            <person name="Nishiyama T."/>
            <person name="Yamada A."/>
            <person name="Hasebe M."/>
            <person name="Kawaguchi M."/>
        </authorList>
    </citation>
    <scope>NUCLEOTIDE SEQUENCE</scope>
    <source>
        <strain evidence="6">AT787</strain>
    </source>
</reference>
<dbReference type="InterPro" id="IPR016024">
    <property type="entry name" value="ARM-type_fold"/>
</dbReference>
<gene>
    <name evidence="6" type="primary">puf6</name>
    <name evidence="6" type="ORF">LshimejAT787_0905480</name>
</gene>
<evidence type="ECO:0000259" key="5">
    <source>
        <dbReference type="PROSITE" id="PS50303"/>
    </source>
</evidence>
<dbReference type="OrthoDB" id="497380at2759"/>
<feature type="domain" description="PUM-HD" evidence="5">
    <location>
        <begin position="133"/>
        <end position="533"/>
    </location>
</feature>
<dbReference type="GO" id="GO:0005730">
    <property type="term" value="C:nucleolus"/>
    <property type="evidence" value="ECO:0007669"/>
    <property type="project" value="TreeGrafter"/>
</dbReference>
<dbReference type="Proteomes" id="UP001063166">
    <property type="component" value="Unassembled WGS sequence"/>
</dbReference>
<dbReference type="SMART" id="SM00993">
    <property type="entry name" value="YL1_C"/>
    <property type="match status" value="1"/>
</dbReference>
<dbReference type="InterPro" id="IPR013272">
    <property type="entry name" value="Vps72/YL1_C"/>
</dbReference>
<dbReference type="Pfam" id="PF08144">
    <property type="entry name" value="CPL"/>
    <property type="match status" value="1"/>
</dbReference>
<evidence type="ECO:0000256" key="1">
    <source>
        <dbReference type="ARBA" id="ARBA00022737"/>
    </source>
</evidence>
<feature type="repeat" description="Pumilio" evidence="3">
    <location>
        <begin position="359"/>
        <end position="398"/>
    </location>
</feature>
<dbReference type="InterPro" id="IPR011989">
    <property type="entry name" value="ARM-like"/>
</dbReference>
<evidence type="ECO:0000256" key="2">
    <source>
        <dbReference type="ARBA" id="ARBA00022884"/>
    </source>
</evidence>
<dbReference type="InterPro" id="IPR033133">
    <property type="entry name" value="PUM-HD"/>
</dbReference>